<organism evidence="2 3">
    <name type="scientific">Rhizophagus clarus</name>
    <dbReference type="NCBI Taxonomy" id="94130"/>
    <lineage>
        <taxon>Eukaryota</taxon>
        <taxon>Fungi</taxon>
        <taxon>Fungi incertae sedis</taxon>
        <taxon>Mucoromycota</taxon>
        <taxon>Glomeromycotina</taxon>
        <taxon>Glomeromycetes</taxon>
        <taxon>Glomerales</taxon>
        <taxon>Glomeraceae</taxon>
        <taxon>Rhizophagus</taxon>
    </lineage>
</organism>
<evidence type="ECO:0000313" key="3">
    <source>
        <dbReference type="Proteomes" id="UP000615446"/>
    </source>
</evidence>
<keyword evidence="1" id="KW-0812">Transmembrane</keyword>
<accession>A0A8H3L5J2</accession>
<name>A0A8H3L5J2_9GLOM</name>
<dbReference type="Proteomes" id="UP000615446">
    <property type="component" value="Unassembled WGS sequence"/>
</dbReference>
<keyword evidence="1" id="KW-1133">Transmembrane helix</keyword>
<gene>
    <name evidence="2" type="ORF">RCL2_000942700</name>
</gene>
<dbReference type="EMBL" id="BLAL01000059">
    <property type="protein sequence ID" value="GES82208.1"/>
    <property type="molecule type" value="Genomic_DNA"/>
</dbReference>
<evidence type="ECO:0000313" key="2">
    <source>
        <dbReference type="EMBL" id="GES82208.1"/>
    </source>
</evidence>
<reference evidence="2" key="1">
    <citation type="submission" date="2019-10" db="EMBL/GenBank/DDBJ databases">
        <title>Conservation and host-specific expression of non-tandemly repeated heterogenous ribosome RNA gene in arbuscular mycorrhizal fungi.</title>
        <authorList>
            <person name="Maeda T."/>
            <person name="Kobayashi Y."/>
            <person name="Nakagawa T."/>
            <person name="Ezawa T."/>
            <person name="Yamaguchi K."/>
            <person name="Bino T."/>
            <person name="Nishimoto Y."/>
            <person name="Shigenobu S."/>
            <person name="Kawaguchi M."/>
        </authorList>
    </citation>
    <scope>NUCLEOTIDE SEQUENCE</scope>
    <source>
        <strain evidence="2">HR1</strain>
    </source>
</reference>
<sequence>MNLNWEKESIINAPIPRYNYGTTLLPNNKIIYLGKRYNDYNTDFDGNTLNIKKGAALTLNEMVAKIIRTLVSILSSSDPKLINKDSLDSTHHDGSNGLYGQGIIIYGEFFSNPGYSYTTFYALDLNNYTWYVPNFQNLQEKSQNQEFFINQTELKICGIRIYGRQNSILQMPSSPLSPTPSSDNHSPNKPNGKMVVGSLLGGIFLLVGVSLYINGIKIGNSSQEEEAIPSEMDLHYKNLIIINHEPIILVINNKY</sequence>
<dbReference type="OrthoDB" id="432528at2759"/>
<proteinExistence type="predicted"/>
<comment type="caution">
    <text evidence="2">The sequence shown here is derived from an EMBL/GenBank/DDBJ whole genome shotgun (WGS) entry which is preliminary data.</text>
</comment>
<feature type="transmembrane region" description="Helical" evidence="1">
    <location>
        <begin position="194"/>
        <end position="213"/>
    </location>
</feature>
<protein>
    <submittedName>
        <fullName evidence="2">Uncharacterized protein</fullName>
    </submittedName>
</protein>
<keyword evidence="1" id="KW-0472">Membrane</keyword>
<evidence type="ECO:0000256" key="1">
    <source>
        <dbReference type="SAM" id="Phobius"/>
    </source>
</evidence>
<dbReference type="AlphaFoldDB" id="A0A8H3L5J2"/>